<feature type="region of interest" description="Disordered" evidence="1">
    <location>
        <begin position="71"/>
        <end position="108"/>
    </location>
</feature>
<feature type="compositionally biased region" description="Polar residues" evidence="1">
    <location>
        <begin position="84"/>
        <end position="105"/>
    </location>
</feature>
<evidence type="ECO:0000313" key="3">
    <source>
        <dbReference type="Proteomes" id="UP001233999"/>
    </source>
</evidence>
<name>A0AAD8E5B8_DIPPU</name>
<proteinExistence type="predicted"/>
<accession>A0AAD8E5B8</accession>
<comment type="caution">
    <text evidence="2">The sequence shown here is derived from an EMBL/GenBank/DDBJ whole genome shotgun (WGS) entry which is preliminary data.</text>
</comment>
<dbReference type="Proteomes" id="UP001233999">
    <property type="component" value="Unassembled WGS sequence"/>
</dbReference>
<protein>
    <submittedName>
        <fullName evidence="2">Uncharacterized protein</fullName>
    </submittedName>
</protein>
<reference evidence="2" key="2">
    <citation type="submission" date="2023-05" db="EMBL/GenBank/DDBJ databases">
        <authorList>
            <person name="Fouks B."/>
        </authorList>
    </citation>
    <scope>NUCLEOTIDE SEQUENCE</scope>
    <source>
        <strain evidence="2">Stay&amp;Tobe</strain>
        <tissue evidence="2">Testes</tissue>
    </source>
</reference>
<keyword evidence="3" id="KW-1185">Reference proteome</keyword>
<reference evidence="2" key="1">
    <citation type="journal article" date="2023" name="IScience">
        <title>Live-bearing cockroach genome reveals convergent evolutionary mechanisms linked to viviparity in insects and beyond.</title>
        <authorList>
            <person name="Fouks B."/>
            <person name="Harrison M.C."/>
            <person name="Mikhailova A.A."/>
            <person name="Marchal E."/>
            <person name="English S."/>
            <person name="Carruthers M."/>
            <person name="Jennings E.C."/>
            <person name="Chiamaka E.L."/>
            <person name="Frigard R.A."/>
            <person name="Pippel M."/>
            <person name="Attardo G.M."/>
            <person name="Benoit J.B."/>
            <person name="Bornberg-Bauer E."/>
            <person name="Tobe S.S."/>
        </authorList>
    </citation>
    <scope>NUCLEOTIDE SEQUENCE</scope>
    <source>
        <strain evidence="2">Stay&amp;Tobe</strain>
    </source>
</reference>
<evidence type="ECO:0000313" key="2">
    <source>
        <dbReference type="EMBL" id="KAJ9577122.1"/>
    </source>
</evidence>
<feature type="non-terminal residue" evidence="2">
    <location>
        <position position="142"/>
    </location>
</feature>
<evidence type="ECO:0000256" key="1">
    <source>
        <dbReference type="SAM" id="MobiDB-lite"/>
    </source>
</evidence>
<dbReference type="EMBL" id="JASPKZ010009374">
    <property type="protein sequence ID" value="KAJ9577122.1"/>
    <property type="molecule type" value="Genomic_DNA"/>
</dbReference>
<organism evidence="2 3">
    <name type="scientific">Diploptera punctata</name>
    <name type="common">Pacific beetle cockroach</name>
    <dbReference type="NCBI Taxonomy" id="6984"/>
    <lineage>
        <taxon>Eukaryota</taxon>
        <taxon>Metazoa</taxon>
        <taxon>Ecdysozoa</taxon>
        <taxon>Arthropoda</taxon>
        <taxon>Hexapoda</taxon>
        <taxon>Insecta</taxon>
        <taxon>Pterygota</taxon>
        <taxon>Neoptera</taxon>
        <taxon>Polyneoptera</taxon>
        <taxon>Dictyoptera</taxon>
        <taxon>Blattodea</taxon>
        <taxon>Blaberoidea</taxon>
        <taxon>Blaberidae</taxon>
        <taxon>Diplopterinae</taxon>
        <taxon>Diploptera</taxon>
    </lineage>
</organism>
<dbReference type="AlphaFoldDB" id="A0AAD8E5B8"/>
<gene>
    <name evidence="2" type="ORF">L9F63_006294</name>
</gene>
<feature type="non-terminal residue" evidence="2">
    <location>
        <position position="1"/>
    </location>
</feature>
<sequence>SLAANYWGSDNRLVPADGYSQGRFYSRDNVYQPEYYYPDEYSNQIGRQPVHSTSAVYPASGRQEVGHWRHRGASARPGRVSLPKRNNNNFEDNSASRNVNKSKSQIPYRKTTGLFRTSQWGSATIPYKGAKVNVPVLSGNKK</sequence>